<dbReference type="Gene3D" id="3.40.50.720">
    <property type="entry name" value="NAD(P)-binding Rossmann-like Domain"/>
    <property type="match status" value="1"/>
</dbReference>
<gene>
    <name evidence="4" type="ORF">SAMN02787118_12627</name>
</gene>
<dbReference type="PROSITE" id="PS00061">
    <property type="entry name" value="ADH_SHORT"/>
    <property type="match status" value="1"/>
</dbReference>
<dbReference type="RefSeq" id="WP_075032507.1">
    <property type="nucleotide sequence ID" value="NZ_FONR01000026.1"/>
</dbReference>
<dbReference type="EMBL" id="FONR01000026">
    <property type="protein sequence ID" value="SFG68900.1"/>
    <property type="molecule type" value="Genomic_DNA"/>
</dbReference>
<dbReference type="SMART" id="SM00822">
    <property type="entry name" value="PKS_KR"/>
    <property type="match status" value="1"/>
</dbReference>
<feature type="domain" description="Ketoreductase" evidence="3">
    <location>
        <begin position="4"/>
        <end position="186"/>
    </location>
</feature>
<evidence type="ECO:0000256" key="2">
    <source>
        <dbReference type="ARBA" id="ARBA00023002"/>
    </source>
</evidence>
<sequence length="246" mass="24956">MTRHVTVVTGGSRGIGAATCARLAADGHDVAVGYVRDGAAAEWTANAVRAAGARCVTVRVDTSDEDDVERLFDTAADRLGPVTGLVNNAGVTGPLGRLADTDPADLRRVVDVNLLGTLLCSRRAARSMAAWGSGVIVNVSSAAATLGSPGDFVHYAATKAAVDALTVGLAKELGPDGIRVNAVAPGMIATEMHATSGDPGRAERAASSIPLRRVGQAEEVAAAIAWLMSPDASYTTGAVLRVSGGR</sequence>
<organism evidence="4 5">
    <name type="scientific">Streptomyces mirabilis</name>
    <dbReference type="NCBI Taxonomy" id="68239"/>
    <lineage>
        <taxon>Bacteria</taxon>
        <taxon>Bacillati</taxon>
        <taxon>Actinomycetota</taxon>
        <taxon>Actinomycetes</taxon>
        <taxon>Kitasatosporales</taxon>
        <taxon>Streptomycetaceae</taxon>
        <taxon>Streptomyces</taxon>
    </lineage>
</organism>
<dbReference type="FunFam" id="3.40.50.720:FF:000173">
    <property type="entry name" value="3-oxoacyl-[acyl-carrier protein] reductase"/>
    <property type="match status" value="1"/>
</dbReference>
<proteinExistence type="inferred from homology"/>
<dbReference type="InterPro" id="IPR036291">
    <property type="entry name" value="NAD(P)-bd_dom_sf"/>
</dbReference>
<dbReference type="InterPro" id="IPR020904">
    <property type="entry name" value="Sc_DH/Rdtase_CS"/>
</dbReference>
<reference evidence="4 5" key="1">
    <citation type="submission" date="2016-10" db="EMBL/GenBank/DDBJ databases">
        <authorList>
            <person name="de Groot N.N."/>
        </authorList>
    </citation>
    <scope>NUCLEOTIDE SEQUENCE [LARGE SCALE GENOMIC DNA]</scope>
    <source>
        <strain evidence="4 5">OK461</strain>
    </source>
</reference>
<dbReference type="PANTHER" id="PTHR42760:SF40">
    <property type="entry name" value="3-OXOACYL-[ACYL-CARRIER-PROTEIN] REDUCTASE, CHLOROPLASTIC"/>
    <property type="match status" value="1"/>
</dbReference>
<dbReference type="PRINTS" id="PR00080">
    <property type="entry name" value="SDRFAMILY"/>
</dbReference>
<evidence type="ECO:0000313" key="5">
    <source>
        <dbReference type="Proteomes" id="UP000181942"/>
    </source>
</evidence>
<dbReference type="Proteomes" id="UP000181942">
    <property type="component" value="Unassembled WGS sequence"/>
</dbReference>
<dbReference type="PANTHER" id="PTHR42760">
    <property type="entry name" value="SHORT-CHAIN DEHYDROGENASES/REDUCTASES FAMILY MEMBER"/>
    <property type="match status" value="1"/>
</dbReference>
<protein>
    <submittedName>
        <fullName evidence="4">Glucose 1-dehydrogenase</fullName>
    </submittedName>
</protein>
<dbReference type="GO" id="GO:0016616">
    <property type="term" value="F:oxidoreductase activity, acting on the CH-OH group of donors, NAD or NADP as acceptor"/>
    <property type="evidence" value="ECO:0007669"/>
    <property type="project" value="TreeGrafter"/>
</dbReference>
<evidence type="ECO:0000313" key="4">
    <source>
        <dbReference type="EMBL" id="SFG68900.1"/>
    </source>
</evidence>
<dbReference type="AlphaFoldDB" id="A0A1I2TVJ5"/>
<evidence type="ECO:0000259" key="3">
    <source>
        <dbReference type="SMART" id="SM00822"/>
    </source>
</evidence>
<dbReference type="GO" id="GO:0030497">
    <property type="term" value="P:fatty acid elongation"/>
    <property type="evidence" value="ECO:0007669"/>
    <property type="project" value="TreeGrafter"/>
</dbReference>
<dbReference type="CDD" id="cd05233">
    <property type="entry name" value="SDR_c"/>
    <property type="match status" value="1"/>
</dbReference>
<dbReference type="PRINTS" id="PR00081">
    <property type="entry name" value="GDHRDH"/>
</dbReference>
<dbReference type="InterPro" id="IPR057326">
    <property type="entry name" value="KR_dom"/>
</dbReference>
<accession>A0A1I2TVJ5</accession>
<keyword evidence="2" id="KW-0560">Oxidoreductase</keyword>
<comment type="similarity">
    <text evidence="1">Belongs to the short-chain dehydrogenases/reductases (SDR) family.</text>
</comment>
<dbReference type="SUPFAM" id="SSF51735">
    <property type="entry name" value="NAD(P)-binding Rossmann-fold domains"/>
    <property type="match status" value="1"/>
</dbReference>
<name>A0A1I2TVJ5_9ACTN</name>
<evidence type="ECO:0000256" key="1">
    <source>
        <dbReference type="ARBA" id="ARBA00006484"/>
    </source>
</evidence>
<dbReference type="InterPro" id="IPR002347">
    <property type="entry name" value="SDR_fam"/>
</dbReference>
<dbReference type="NCBIfam" id="NF005559">
    <property type="entry name" value="PRK07231.1"/>
    <property type="match status" value="1"/>
</dbReference>
<dbReference type="OrthoDB" id="20590at2"/>
<dbReference type="Pfam" id="PF13561">
    <property type="entry name" value="adh_short_C2"/>
    <property type="match status" value="1"/>
</dbReference>